<name>A0A0C7NC69_9SACH</name>
<keyword evidence="13" id="KW-1185">Reference proteome</keyword>
<dbReference type="Proteomes" id="UP000054304">
    <property type="component" value="Unassembled WGS sequence"/>
</dbReference>
<dbReference type="AlphaFoldDB" id="A0A0C7NC69"/>
<evidence type="ECO:0000259" key="10">
    <source>
        <dbReference type="Pfam" id="PF02892"/>
    </source>
</evidence>
<dbReference type="EMBL" id="LN736366">
    <property type="protein sequence ID" value="CEP63189.1"/>
    <property type="molecule type" value="Genomic_DNA"/>
</dbReference>
<dbReference type="InterPro" id="IPR003656">
    <property type="entry name" value="Znf_BED"/>
</dbReference>
<evidence type="ECO:0000256" key="3">
    <source>
        <dbReference type="ARBA" id="ARBA00022771"/>
    </source>
</evidence>
<feature type="compositionally biased region" description="Basic and acidic residues" evidence="9">
    <location>
        <begin position="30"/>
        <end position="50"/>
    </location>
</feature>
<evidence type="ECO:0000256" key="6">
    <source>
        <dbReference type="ARBA" id="ARBA00023125"/>
    </source>
</evidence>
<dbReference type="GO" id="GO:0003677">
    <property type="term" value="F:DNA binding"/>
    <property type="evidence" value="ECO:0007669"/>
    <property type="project" value="UniProtKB-KW"/>
</dbReference>
<evidence type="ECO:0000256" key="8">
    <source>
        <dbReference type="ARBA" id="ARBA00023242"/>
    </source>
</evidence>
<feature type="domain" description="HAT C-terminal dimerisation" evidence="11">
    <location>
        <begin position="640"/>
        <end position="719"/>
    </location>
</feature>
<keyword evidence="4" id="KW-0862">Zinc</keyword>
<keyword evidence="3" id="KW-0863">Zinc-finger</keyword>
<keyword evidence="7" id="KW-0804">Transcription</keyword>
<proteinExistence type="predicted"/>
<dbReference type="InterPro" id="IPR008906">
    <property type="entry name" value="HATC_C_dom"/>
</dbReference>
<dbReference type="STRING" id="1245769.A0A0C7NC69"/>
<dbReference type="HOGENOM" id="CLU_368036_0_0_1"/>
<evidence type="ECO:0000256" key="5">
    <source>
        <dbReference type="ARBA" id="ARBA00023015"/>
    </source>
</evidence>
<dbReference type="PANTHER" id="PTHR46481">
    <property type="entry name" value="ZINC FINGER BED DOMAIN-CONTAINING PROTEIN 4"/>
    <property type="match status" value="1"/>
</dbReference>
<sequence>MSNQVAISSKIQAQESASDYEAEAVNLRNGSKDDQHDVTTTESKSKESKWMARSGIRNHFEISVQNGIKVATCTHCGKTFQESKSTGNLVKHVKKLHPAEFNTRKTKEPKGRILDVFDLRSSSTQLPEPLVFEMEHNPGAFTMVALVIEKLLPFSFVNAYALKWLGDLLPEMSFFRSETAVRDKLETYSTWLDEGLITSLQGTGFVNLELDVWTDGDERSYLSIFASFAPNLSDEQPNALGTEATHNKFNEPFQSHLLDLVDVSGSPQTAEYLYEITSSVIKKFKIVGKIRSITSDNGASNILRHSDMLCDLMKLSRPETSMKTKHLYHVNCARHILNALLRTIGQTMKENEKFHNGLQHITKLTRILKKSSLLRDSLAVAGLPEIPPALESSWVSVWDQIAKYLDHYDAYLKWFESFQESSKHRNIAARMAPHLQLSSETREVLEYFVDCCSIFKYLHDSLQNETFNQLPNAISFYYTLKEYFDLCSNADVESIIPSSEGCFDFTFINGKVGLSRMTKAIVLAAVRSAKPKFKEFFDMFWNNEVYFVAAYLDPTSKLDCFSQLLVGSEREHQLQKVERYMKHYLAQCEPQTKQAPLPFSQLQSQPKQNYRVFKIPRLDRREKKPLFRSVEPSVQMLEEWENYKSDSQLSADSITDVLEWWQSRRLTYPNLFPLAVSMIYTQFSTSEMEQKLSIDNKAMHKDRYNFASTDVRRVMILRSRFYNLGLFGKYLETVLPSGADQSSIILSDSSGSSSDEL</sequence>
<dbReference type="InterPro" id="IPR052035">
    <property type="entry name" value="ZnF_BED_domain_contain"/>
</dbReference>
<gene>
    <name evidence="12" type="ORF">LALA0_S07e04456g</name>
</gene>
<dbReference type="InterPro" id="IPR012337">
    <property type="entry name" value="RNaseH-like_sf"/>
</dbReference>
<evidence type="ECO:0000256" key="2">
    <source>
        <dbReference type="ARBA" id="ARBA00022723"/>
    </source>
</evidence>
<dbReference type="Pfam" id="PF02892">
    <property type="entry name" value="zf-BED"/>
    <property type="match status" value="1"/>
</dbReference>
<feature type="region of interest" description="Disordered" evidence="9">
    <location>
        <begin position="1"/>
        <end position="51"/>
    </location>
</feature>
<evidence type="ECO:0000259" key="11">
    <source>
        <dbReference type="Pfam" id="PF05699"/>
    </source>
</evidence>
<evidence type="ECO:0000313" key="12">
    <source>
        <dbReference type="EMBL" id="CEP63189.1"/>
    </source>
</evidence>
<keyword evidence="6" id="KW-0238">DNA-binding</keyword>
<dbReference type="GO" id="GO:0046983">
    <property type="term" value="F:protein dimerization activity"/>
    <property type="evidence" value="ECO:0007669"/>
    <property type="project" value="InterPro"/>
</dbReference>
<organism evidence="12 13">
    <name type="scientific">Lachancea lanzarotensis</name>
    <dbReference type="NCBI Taxonomy" id="1245769"/>
    <lineage>
        <taxon>Eukaryota</taxon>
        <taxon>Fungi</taxon>
        <taxon>Dikarya</taxon>
        <taxon>Ascomycota</taxon>
        <taxon>Saccharomycotina</taxon>
        <taxon>Saccharomycetes</taxon>
        <taxon>Saccharomycetales</taxon>
        <taxon>Saccharomycetaceae</taxon>
        <taxon>Lachancea</taxon>
    </lineage>
</organism>
<evidence type="ECO:0000256" key="9">
    <source>
        <dbReference type="SAM" id="MobiDB-lite"/>
    </source>
</evidence>
<dbReference type="RefSeq" id="XP_022629410.1">
    <property type="nucleotide sequence ID" value="XM_022771511.1"/>
</dbReference>
<dbReference type="SUPFAM" id="SSF57667">
    <property type="entry name" value="beta-beta-alpha zinc fingers"/>
    <property type="match status" value="1"/>
</dbReference>
<evidence type="ECO:0000256" key="4">
    <source>
        <dbReference type="ARBA" id="ARBA00022833"/>
    </source>
</evidence>
<dbReference type="Pfam" id="PF05699">
    <property type="entry name" value="Dimer_Tnp_hAT"/>
    <property type="match status" value="1"/>
</dbReference>
<protein>
    <submittedName>
        <fullName evidence="12">LALA0S07e04456g1_1</fullName>
    </submittedName>
</protein>
<feature type="compositionally biased region" description="Polar residues" evidence="9">
    <location>
        <begin position="1"/>
        <end position="17"/>
    </location>
</feature>
<evidence type="ECO:0000313" key="13">
    <source>
        <dbReference type="Proteomes" id="UP000054304"/>
    </source>
</evidence>
<dbReference type="GO" id="GO:0009791">
    <property type="term" value="P:post-embryonic development"/>
    <property type="evidence" value="ECO:0007669"/>
    <property type="project" value="UniProtKB-ARBA"/>
</dbReference>
<feature type="domain" description="BED-type" evidence="10">
    <location>
        <begin position="69"/>
        <end position="98"/>
    </location>
</feature>
<dbReference type="InterPro" id="IPR036236">
    <property type="entry name" value="Znf_C2H2_sf"/>
</dbReference>
<dbReference type="GeneID" id="34686684"/>
<comment type="subcellular location">
    <subcellularLocation>
        <location evidence="1">Nucleus</location>
    </subcellularLocation>
</comment>
<dbReference type="GO" id="GO:0008270">
    <property type="term" value="F:zinc ion binding"/>
    <property type="evidence" value="ECO:0007669"/>
    <property type="project" value="UniProtKB-KW"/>
</dbReference>
<keyword evidence="8" id="KW-0539">Nucleus</keyword>
<dbReference type="SMART" id="SM00614">
    <property type="entry name" value="ZnF_BED"/>
    <property type="match status" value="1"/>
</dbReference>
<evidence type="ECO:0000256" key="7">
    <source>
        <dbReference type="ARBA" id="ARBA00023163"/>
    </source>
</evidence>
<dbReference type="OrthoDB" id="4837779at2759"/>
<accession>A0A0C7NC69</accession>
<dbReference type="GO" id="GO:0005634">
    <property type="term" value="C:nucleus"/>
    <property type="evidence" value="ECO:0007669"/>
    <property type="project" value="UniProtKB-SubCell"/>
</dbReference>
<reference evidence="12 13" key="1">
    <citation type="submission" date="2014-12" db="EMBL/GenBank/DDBJ databases">
        <authorList>
            <person name="Neuveglise Cecile"/>
        </authorList>
    </citation>
    <scope>NUCLEOTIDE SEQUENCE [LARGE SCALE GENOMIC DNA]</scope>
    <source>
        <strain evidence="12 13">CBS 12615</strain>
    </source>
</reference>
<keyword evidence="5" id="KW-0805">Transcription regulation</keyword>
<evidence type="ECO:0000256" key="1">
    <source>
        <dbReference type="ARBA" id="ARBA00004123"/>
    </source>
</evidence>
<dbReference type="PANTHER" id="PTHR46481:SF10">
    <property type="entry name" value="ZINC FINGER BED DOMAIN-CONTAINING PROTEIN 39"/>
    <property type="match status" value="1"/>
</dbReference>
<keyword evidence="2" id="KW-0479">Metal-binding</keyword>
<dbReference type="SUPFAM" id="SSF53098">
    <property type="entry name" value="Ribonuclease H-like"/>
    <property type="match status" value="1"/>
</dbReference>